<reference evidence="1 2" key="1">
    <citation type="journal article" date="2008" name="Int. J. Syst. Evol. Microbiol.">
        <title>Bizionia argentinensis sp. nov., isolated from surface marine water in Antarctica.</title>
        <authorList>
            <person name="Bercovich A."/>
            <person name="Vazquez S.C."/>
            <person name="Yankilevich P."/>
            <person name="Coria S.H."/>
            <person name="Foti M."/>
            <person name="Hernandez E."/>
            <person name="Vidal A."/>
            <person name="Ruberto L."/>
            <person name="Melo C."/>
            <person name="Marenssi S."/>
            <person name="Criscuolo M."/>
            <person name="Memoli M."/>
            <person name="Arguelles M."/>
            <person name="Mac Cormack W.P."/>
        </authorList>
    </citation>
    <scope>NUCLEOTIDE SEQUENCE [LARGE SCALE GENOMIC DNA]</scope>
    <source>
        <strain evidence="1 2">JUB59</strain>
    </source>
</reference>
<dbReference type="STRING" id="1046627.BZARG_757"/>
<dbReference type="Proteomes" id="UP000003730">
    <property type="component" value="Unassembled WGS sequence"/>
</dbReference>
<dbReference type="AlphaFoldDB" id="G2EB74"/>
<evidence type="ECO:0000313" key="1">
    <source>
        <dbReference type="EMBL" id="EGV44353.2"/>
    </source>
</evidence>
<comment type="caution">
    <text evidence="1">The sequence shown here is derived from an EMBL/GenBank/DDBJ whole genome shotgun (WGS) entry which is preliminary data.</text>
</comment>
<dbReference type="RefSeq" id="WP_040287980.1">
    <property type="nucleotide sequence ID" value="NZ_AFXZ01000009.1"/>
</dbReference>
<dbReference type="eggNOG" id="ENOG5033KAK">
    <property type="taxonomic scope" value="Bacteria"/>
</dbReference>
<sequence>MIHPQIKKSFLWSHFDFTNPQHRYVLSLAMQFGWSKIHPITGKQVADLGALDKWLKGKSKIGQSPVLKPLMEMTPTETSRIIVALENMVAKKHEA</sequence>
<dbReference type="EMBL" id="AFXZ01000009">
    <property type="protein sequence ID" value="EGV44353.2"/>
    <property type="molecule type" value="Genomic_DNA"/>
</dbReference>
<evidence type="ECO:0000313" key="2">
    <source>
        <dbReference type="Proteomes" id="UP000003730"/>
    </source>
</evidence>
<protein>
    <submittedName>
        <fullName evidence="1">Uncharacterized protein</fullName>
    </submittedName>
</protein>
<organism evidence="1 2">
    <name type="scientific">Bizionia argentinensis JUB59</name>
    <dbReference type="NCBI Taxonomy" id="1046627"/>
    <lineage>
        <taxon>Bacteria</taxon>
        <taxon>Pseudomonadati</taxon>
        <taxon>Bacteroidota</taxon>
        <taxon>Flavobacteriia</taxon>
        <taxon>Flavobacteriales</taxon>
        <taxon>Flavobacteriaceae</taxon>
        <taxon>Bizionia</taxon>
    </lineage>
</organism>
<name>G2EB74_9FLAO</name>
<accession>G2EB74</accession>
<keyword evidence="2" id="KW-1185">Reference proteome</keyword>
<gene>
    <name evidence="1" type="ORF">BZARG_757</name>
</gene>
<dbReference type="OrthoDB" id="1150496at2"/>
<proteinExistence type="predicted"/>